<protein>
    <submittedName>
        <fullName evidence="3">DUF2911 domain-containing protein</fullName>
    </submittedName>
</protein>
<evidence type="ECO:0000313" key="3">
    <source>
        <dbReference type="EMBL" id="MTI25435.1"/>
    </source>
</evidence>
<evidence type="ECO:0000256" key="2">
    <source>
        <dbReference type="SAM" id="SignalP"/>
    </source>
</evidence>
<accession>A0ABW9RNC7</accession>
<dbReference type="EMBL" id="SMLW01000514">
    <property type="protein sequence ID" value="MTI25435.1"/>
    <property type="molecule type" value="Genomic_DNA"/>
</dbReference>
<proteinExistence type="predicted"/>
<keyword evidence="2" id="KW-0732">Signal</keyword>
<sequence length="204" mass="22724">MLFKKGAIRLSMAFVAAIAIFACNPGESSQQSTGTDSVSESVDHGEEKPAIASPRRLVEGKIGDVKVSVDYGSPGVKDRKIWGGLEAYGKVWRAGANETTSFQFSEDVKIGDVVVPAGKYGFYLIPNKNKDWVAIINTDWSREEHGAWGAYNYNKEHDVVRLNVKPQWEEEDIQERLQYDVTDNSIDMSWEKVRISIPVAPAKK</sequence>
<dbReference type="InterPro" id="IPR021314">
    <property type="entry name" value="DUF2911"/>
</dbReference>
<keyword evidence="4" id="KW-1185">Reference proteome</keyword>
<evidence type="ECO:0000256" key="1">
    <source>
        <dbReference type="SAM" id="MobiDB-lite"/>
    </source>
</evidence>
<feature type="compositionally biased region" description="Polar residues" evidence="1">
    <location>
        <begin position="26"/>
        <end position="40"/>
    </location>
</feature>
<dbReference type="Pfam" id="PF11138">
    <property type="entry name" value="DUF2911"/>
    <property type="match status" value="1"/>
</dbReference>
<reference evidence="3 4" key="1">
    <citation type="submission" date="2019-02" db="EMBL/GenBank/DDBJ databases">
        <authorList>
            <person name="Goldberg S.R."/>
            <person name="Haltli B.A."/>
            <person name="Correa H."/>
            <person name="Russell K.G."/>
        </authorList>
    </citation>
    <scope>NUCLEOTIDE SEQUENCE [LARGE SCALE GENOMIC DNA]</scope>
    <source>
        <strain evidence="3 4">JCM 16186</strain>
    </source>
</reference>
<dbReference type="PROSITE" id="PS51257">
    <property type="entry name" value="PROKAR_LIPOPROTEIN"/>
    <property type="match status" value="1"/>
</dbReference>
<feature type="chain" id="PRO_5046835492" evidence="2">
    <location>
        <begin position="23"/>
        <end position="204"/>
    </location>
</feature>
<dbReference type="RefSeq" id="WP_155171540.1">
    <property type="nucleotide sequence ID" value="NZ_BAAAFL010000016.1"/>
</dbReference>
<comment type="caution">
    <text evidence="3">The sequence shown here is derived from an EMBL/GenBank/DDBJ whole genome shotgun (WGS) entry which is preliminary data.</text>
</comment>
<dbReference type="Proteomes" id="UP000798808">
    <property type="component" value="Unassembled WGS sequence"/>
</dbReference>
<evidence type="ECO:0000313" key="4">
    <source>
        <dbReference type="Proteomes" id="UP000798808"/>
    </source>
</evidence>
<organism evidence="3 4">
    <name type="scientific">Fulvivirga kasyanovii</name>
    <dbReference type="NCBI Taxonomy" id="396812"/>
    <lineage>
        <taxon>Bacteria</taxon>
        <taxon>Pseudomonadati</taxon>
        <taxon>Bacteroidota</taxon>
        <taxon>Cytophagia</taxon>
        <taxon>Cytophagales</taxon>
        <taxon>Fulvivirgaceae</taxon>
        <taxon>Fulvivirga</taxon>
    </lineage>
</organism>
<name>A0ABW9RNC7_9BACT</name>
<feature type="region of interest" description="Disordered" evidence="1">
    <location>
        <begin position="26"/>
        <end position="50"/>
    </location>
</feature>
<feature type="signal peptide" evidence="2">
    <location>
        <begin position="1"/>
        <end position="22"/>
    </location>
</feature>
<gene>
    <name evidence="3" type="ORF">E1163_10815</name>
</gene>